<dbReference type="EC" id="2.8.2.21" evidence="2"/>
<dbReference type="EMBL" id="CAJPWZ010001682">
    <property type="protein sequence ID" value="CAG2221514.1"/>
    <property type="molecule type" value="Genomic_DNA"/>
</dbReference>
<dbReference type="InterPro" id="IPR000863">
    <property type="entry name" value="Sulfotransferase_dom"/>
</dbReference>
<organism evidence="2 3">
    <name type="scientific">Mytilus edulis</name>
    <name type="common">Blue mussel</name>
    <dbReference type="NCBI Taxonomy" id="6550"/>
    <lineage>
        <taxon>Eukaryota</taxon>
        <taxon>Metazoa</taxon>
        <taxon>Spiralia</taxon>
        <taxon>Lophotrochozoa</taxon>
        <taxon>Mollusca</taxon>
        <taxon>Bivalvia</taxon>
        <taxon>Autobranchia</taxon>
        <taxon>Pteriomorphia</taxon>
        <taxon>Mytilida</taxon>
        <taxon>Mytiloidea</taxon>
        <taxon>Mytilidae</taxon>
        <taxon>Mytilinae</taxon>
        <taxon>Mytilus</taxon>
    </lineage>
</organism>
<dbReference type="Proteomes" id="UP000683360">
    <property type="component" value="Unassembled WGS sequence"/>
</dbReference>
<dbReference type="InterPro" id="IPR027417">
    <property type="entry name" value="P-loop_NTPase"/>
</dbReference>
<comment type="caution">
    <text evidence="2">The sequence shown here is derived from an EMBL/GenBank/DDBJ whole genome shotgun (WGS) entry which is preliminary data.</text>
</comment>
<feature type="domain" description="Sulfotransferase" evidence="1">
    <location>
        <begin position="31"/>
        <end position="332"/>
    </location>
</feature>
<dbReference type="Pfam" id="PF00685">
    <property type="entry name" value="Sulfotransfer_1"/>
    <property type="match status" value="1"/>
</dbReference>
<sequence>MVCGIVTKVNNNTNMPFMTHQQLQNKDGVKNKIIIASYMRSGSTFTSELIQQGKNVFFVFEPFHGIYHQQYRRKDSVCTRDGGCRYTLDKLESRNTTFEIFKNIFSCKMSLLPADVLASFWKFESLTGRSRLNKCYKPKSSNNSRDLVKKRKCIRYLEDICNRSNTILIKTIRMSLDILIDILSGIPHLKIVHLVRDPRAILNSRDVYFFEKNAPVDITSIKTSAYALCDRMYKDVITNNDNNQTKQGAFVLKYECLATDPMTVTKMLYNYLNLVYTDSVTTWLQRHTQGNKTEEGIVGAQKGNSLSISTKWITRFSQNVSKLIDKECKILYKSLGFSDLQSMLQQFRKNKYKLYEDMCHEYRIQLNQIRLI</sequence>
<dbReference type="GO" id="GO:0045130">
    <property type="term" value="F:keratan sulfotransferase activity"/>
    <property type="evidence" value="ECO:0007669"/>
    <property type="project" value="UniProtKB-EC"/>
</dbReference>
<name>A0A8S3SL62_MYTED</name>
<dbReference type="AlphaFoldDB" id="A0A8S3SL62"/>
<keyword evidence="3" id="KW-1185">Reference proteome</keyword>
<proteinExistence type="predicted"/>
<keyword evidence="2" id="KW-0808">Transferase</keyword>
<dbReference type="GO" id="GO:0006044">
    <property type="term" value="P:N-acetylglucosamine metabolic process"/>
    <property type="evidence" value="ECO:0007669"/>
    <property type="project" value="TreeGrafter"/>
</dbReference>
<dbReference type="PANTHER" id="PTHR10704">
    <property type="entry name" value="CARBOHYDRATE SULFOTRANSFERASE"/>
    <property type="match status" value="1"/>
</dbReference>
<dbReference type="GO" id="GO:0006790">
    <property type="term" value="P:sulfur compound metabolic process"/>
    <property type="evidence" value="ECO:0007669"/>
    <property type="project" value="TreeGrafter"/>
</dbReference>
<evidence type="ECO:0000259" key="1">
    <source>
        <dbReference type="Pfam" id="PF00685"/>
    </source>
</evidence>
<accession>A0A8S3SL62</accession>
<protein>
    <submittedName>
        <fullName evidence="2">CHST1</fullName>
        <ecNumber evidence="2">2.8.2.21</ecNumber>
    </submittedName>
</protein>
<gene>
    <name evidence="2" type="ORF">MEDL_34901</name>
</gene>
<dbReference type="Gene3D" id="3.40.50.300">
    <property type="entry name" value="P-loop containing nucleotide triphosphate hydrolases"/>
    <property type="match status" value="1"/>
</dbReference>
<dbReference type="PANTHER" id="PTHR10704:SF44">
    <property type="entry name" value="LD35051P-RELATED"/>
    <property type="match status" value="1"/>
</dbReference>
<evidence type="ECO:0000313" key="3">
    <source>
        <dbReference type="Proteomes" id="UP000683360"/>
    </source>
</evidence>
<reference evidence="2" key="1">
    <citation type="submission" date="2021-03" db="EMBL/GenBank/DDBJ databases">
        <authorList>
            <person name="Bekaert M."/>
        </authorList>
    </citation>
    <scope>NUCLEOTIDE SEQUENCE</scope>
</reference>
<dbReference type="SUPFAM" id="SSF52540">
    <property type="entry name" value="P-loop containing nucleoside triphosphate hydrolases"/>
    <property type="match status" value="1"/>
</dbReference>
<dbReference type="GO" id="GO:0001517">
    <property type="term" value="F:N-acetylglucosamine 6-O-sulfotransferase activity"/>
    <property type="evidence" value="ECO:0007669"/>
    <property type="project" value="TreeGrafter"/>
</dbReference>
<dbReference type="OrthoDB" id="6138663at2759"/>
<dbReference type="InterPro" id="IPR051135">
    <property type="entry name" value="Gal/GlcNAc/GalNAc_ST"/>
</dbReference>
<evidence type="ECO:0000313" key="2">
    <source>
        <dbReference type="EMBL" id="CAG2221514.1"/>
    </source>
</evidence>